<dbReference type="GO" id="GO:0052873">
    <property type="term" value="F:FMN reductase (NADPH) activity"/>
    <property type="evidence" value="ECO:0007669"/>
    <property type="project" value="UniProtKB-EC"/>
</dbReference>
<evidence type="ECO:0000256" key="4">
    <source>
        <dbReference type="ARBA" id="ARBA00023002"/>
    </source>
</evidence>
<evidence type="ECO:0000256" key="3">
    <source>
        <dbReference type="ARBA" id="ARBA00022643"/>
    </source>
</evidence>
<reference evidence="6 7" key="1">
    <citation type="submission" date="2020-08" db="EMBL/GenBank/DDBJ databases">
        <title>Genomic Encyclopedia of Type Strains, Phase IV (KMG-IV): sequencing the most valuable type-strain genomes for metagenomic binning, comparative biology and taxonomic classification.</title>
        <authorList>
            <person name="Goeker M."/>
        </authorList>
    </citation>
    <scope>NUCLEOTIDE SEQUENCE [LARGE SCALE GENOMIC DNA]</scope>
    <source>
        <strain evidence="6 7">DSM 106739</strain>
    </source>
</reference>
<evidence type="ECO:0000256" key="1">
    <source>
        <dbReference type="ARBA" id="ARBA00005990"/>
    </source>
</evidence>
<organism evidence="6 7">
    <name type="scientific">Niveibacterium umoris</name>
    <dbReference type="NCBI Taxonomy" id="1193620"/>
    <lineage>
        <taxon>Bacteria</taxon>
        <taxon>Pseudomonadati</taxon>
        <taxon>Pseudomonadota</taxon>
        <taxon>Betaproteobacteria</taxon>
        <taxon>Rhodocyclales</taxon>
        <taxon>Rhodocyclaceae</taxon>
        <taxon>Niveibacterium</taxon>
    </lineage>
</organism>
<dbReference type="RefSeq" id="WP_183632716.1">
    <property type="nucleotide sequence ID" value="NZ_BAABLE010000011.1"/>
</dbReference>
<dbReference type="PANTHER" id="PTHR43408:SF1">
    <property type="entry name" value="FMN REDUCTASE (NADPH)"/>
    <property type="match status" value="1"/>
</dbReference>
<dbReference type="InterPro" id="IPR051814">
    <property type="entry name" value="NAD(P)H-dep_FMN_reductase"/>
</dbReference>
<keyword evidence="4 6" id="KW-0560">Oxidoreductase</keyword>
<dbReference type="EMBL" id="JACIET010000001">
    <property type="protein sequence ID" value="MBB4011784.1"/>
    <property type="molecule type" value="Genomic_DNA"/>
</dbReference>
<dbReference type="GO" id="GO:0046306">
    <property type="term" value="P:alkanesulfonate catabolic process"/>
    <property type="evidence" value="ECO:0007669"/>
    <property type="project" value="InterPro"/>
</dbReference>
<dbReference type="SUPFAM" id="SSF52218">
    <property type="entry name" value="Flavoproteins"/>
    <property type="match status" value="1"/>
</dbReference>
<comment type="caution">
    <text evidence="6">The sequence shown here is derived from an EMBL/GenBank/DDBJ whole genome shotgun (WGS) entry which is preliminary data.</text>
</comment>
<dbReference type="NCBIfam" id="TIGR03567">
    <property type="entry name" value="FMN_reduc_SsuE"/>
    <property type="match status" value="1"/>
</dbReference>
<feature type="domain" description="NADPH-dependent FMN reductase-like" evidence="5">
    <location>
        <begin position="1"/>
        <end position="142"/>
    </location>
</feature>
<keyword evidence="7" id="KW-1185">Reference proteome</keyword>
<evidence type="ECO:0000259" key="5">
    <source>
        <dbReference type="Pfam" id="PF03358"/>
    </source>
</evidence>
<proteinExistence type="inferred from homology"/>
<evidence type="ECO:0000256" key="2">
    <source>
        <dbReference type="ARBA" id="ARBA00022630"/>
    </source>
</evidence>
<dbReference type="AlphaFoldDB" id="A0A840BHN1"/>
<dbReference type="PANTHER" id="PTHR43408">
    <property type="entry name" value="FMN REDUCTASE (NADPH)"/>
    <property type="match status" value="1"/>
</dbReference>
<dbReference type="Gene3D" id="3.40.50.360">
    <property type="match status" value="1"/>
</dbReference>
<dbReference type="Proteomes" id="UP000561045">
    <property type="component" value="Unassembled WGS sequence"/>
</dbReference>
<keyword evidence="3" id="KW-0288">FMN</keyword>
<sequence length="198" mass="20159">MSILTIAGSPSADSRSAKLLAHVGNAIEAAELDVATLSLRSLPAEALLLADRSHPAIVAALNAVADASAIVLATPIYKAAYSGLLKTFLDLLPQRGFEGKFVWPIASGGSLAHALAIDYALRPVLASLSAAQIGRAVFALDSEIGSDSGGGLQLAPALAARLDDGVNALAQHLGASPRVAKLNASHGFMRFSPARCSA</sequence>
<dbReference type="EC" id="1.5.1.38" evidence="6"/>
<keyword evidence="2" id="KW-0285">Flavoprotein</keyword>
<evidence type="ECO:0000313" key="6">
    <source>
        <dbReference type="EMBL" id="MBB4011784.1"/>
    </source>
</evidence>
<dbReference type="InterPro" id="IPR029039">
    <property type="entry name" value="Flavoprotein-like_sf"/>
</dbReference>
<dbReference type="InterPro" id="IPR005025">
    <property type="entry name" value="FMN_Rdtase-like_dom"/>
</dbReference>
<name>A0A840BHN1_9RHOO</name>
<dbReference type="InterPro" id="IPR020048">
    <property type="entry name" value="NADPH-dep_FMN_reduc_SsuE"/>
</dbReference>
<gene>
    <name evidence="6" type="ORF">GGR36_001092</name>
</gene>
<evidence type="ECO:0000313" key="7">
    <source>
        <dbReference type="Proteomes" id="UP000561045"/>
    </source>
</evidence>
<protein>
    <submittedName>
        <fullName evidence="6">FMN reductase</fullName>
        <ecNumber evidence="6">1.5.1.38</ecNumber>
    </submittedName>
</protein>
<comment type="similarity">
    <text evidence="1">Belongs to the SsuE family.</text>
</comment>
<accession>A0A840BHN1</accession>
<dbReference type="Pfam" id="PF03358">
    <property type="entry name" value="FMN_red"/>
    <property type="match status" value="1"/>
</dbReference>